<dbReference type="AlphaFoldDB" id="A0A9X4BKA2"/>
<dbReference type="SMART" id="SM00267">
    <property type="entry name" value="GGDEF"/>
    <property type="match status" value="1"/>
</dbReference>
<sequence>MHWEHEPSEAKPRVVARVAPESSLSATALGALAELARERGDDPLVADAVAAARDALDRVERDAEAVAARYRSLIDAVPDAVTLHDETGRILEANDAACAVYGYSLERLKQLTVFDLNPDLAPSRLNEVLVSVRPGHSDTVETTNRRADGTTFPVEVRSNVYIDGNARRIVAIVRDITNRHAADRELRASEARYRGLLRAMDKGVLVQDAHGRIASVNPAGCRLLGLTEVELTGANRQTMQEWRFEDEYGKPLPFDELPGMRSLRVAAPIESTLVGVWLPHLRIYRWFSISTVPQYHGGRTRPFQVISTFSDVTALKRASELFAKTQTLASIGGWEYDAQSGQLFWTEEMYRIHDLPAASPVTIERALGFVLDADRARLEASLAAAQRGQSFELELRLVSAIGRRRWVCVQGQPLRRHGNIHGVSGTLQDVTERKLHEDELRRLAQTDVLTGLASRDTALADLERAIERAQGGAGPALLFVDLDRFKIVNDMLGHAAGDRLLAAAAERLRHCAGEADVSRFAGDAFLLLLPAVADPAAPQRLAERITAAFGEPFDYAGEELQVTASVGIARWPDDGTNAQQLVNHADAAVNEAKRRGRNTWQGFNPQLARGLSDRLMIESQLRRALDNGEFRLEYQPTIDLATGRAVAAEALLRWNNRQLGELGPAQFVSHAENSGDIVRIGAWVIREACRQLREWRARGIDLARIAVNVSYRQFLNESLVDTVRAALRESALDGAALELEMTERVLIDDVPDTFETFAALRQTGVALTIDDFGEGYSALNYLRRLPIDGIKISHTFMQGIPGNRADSAICEAIVRMARSLGLNVTGEGVETEAQRQFLVGQGTPLAQGFLFSRPLAPARFAEFFDAWNRRRH</sequence>
<dbReference type="PROSITE" id="PS50112">
    <property type="entry name" value="PAS"/>
    <property type="match status" value="2"/>
</dbReference>
<dbReference type="NCBIfam" id="TIGR00254">
    <property type="entry name" value="GGDEF"/>
    <property type="match status" value="1"/>
</dbReference>
<dbReference type="InterPro" id="IPR043128">
    <property type="entry name" value="Rev_trsase/Diguanyl_cyclase"/>
</dbReference>
<dbReference type="SUPFAM" id="SSF55785">
    <property type="entry name" value="PYP-like sensor domain (PAS domain)"/>
    <property type="match status" value="3"/>
</dbReference>
<evidence type="ECO:0000313" key="5">
    <source>
        <dbReference type="EMBL" id="MDC8012974.1"/>
    </source>
</evidence>
<gene>
    <name evidence="5" type="ORF">OD750_010505</name>
</gene>
<proteinExistence type="predicted"/>
<accession>A0A9X4BKA2</accession>
<dbReference type="InterPro" id="IPR000014">
    <property type="entry name" value="PAS"/>
</dbReference>
<dbReference type="Gene3D" id="3.20.20.450">
    <property type="entry name" value="EAL domain"/>
    <property type="match status" value="1"/>
</dbReference>
<dbReference type="SUPFAM" id="SSF55073">
    <property type="entry name" value="Nucleotide cyclase"/>
    <property type="match status" value="1"/>
</dbReference>
<feature type="domain" description="PAC" evidence="2">
    <location>
        <begin position="138"/>
        <end position="188"/>
    </location>
</feature>
<dbReference type="RefSeq" id="WP_263544665.1">
    <property type="nucleotide sequence ID" value="NZ_JAOVZO020000015.1"/>
</dbReference>
<dbReference type="PROSITE" id="PS50887">
    <property type="entry name" value="GGDEF"/>
    <property type="match status" value="1"/>
</dbReference>
<dbReference type="CDD" id="cd01948">
    <property type="entry name" value="EAL"/>
    <property type="match status" value="1"/>
</dbReference>
<dbReference type="Pfam" id="PF00563">
    <property type="entry name" value="EAL"/>
    <property type="match status" value="1"/>
</dbReference>
<reference evidence="5" key="1">
    <citation type="submission" date="2023-02" db="EMBL/GenBank/DDBJ databases">
        <title>Tahibacter soli sp. nov. isolated from soil.</title>
        <authorList>
            <person name="Baek J.H."/>
            <person name="Lee J.K."/>
            <person name="Choi D.G."/>
            <person name="Jeon C.O."/>
        </authorList>
    </citation>
    <scope>NUCLEOTIDE SEQUENCE</scope>
    <source>
        <strain evidence="5">BL</strain>
    </source>
</reference>
<dbReference type="CDD" id="cd01949">
    <property type="entry name" value="GGDEF"/>
    <property type="match status" value="1"/>
</dbReference>
<evidence type="ECO:0000313" key="6">
    <source>
        <dbReference type="Proteomes" id="UP001139971"/>
    </source>
</evidence>
<feature type="domain" description="PAC" evidence="2">
    <location>
        <begin position="391"/>
        <end position="442"/>
    </location>
</feature>
<dbReference type="SMART" id="SM00086">
    <property type="entry name" value="PAC"/>
    <property type="match status" value="2"/>
</dbReference>
<name>A0A9X4BKA2_9GAMM</name>
<dbReference type="Pfam" id="PF13188">
    <property type="entry name" value="PAS_8"/>
    <property type="match status" value="1"/>
</dbReference>
<dbReference type="Gene3D" id="3.30.70.270">
    <property type="match status" value="1"/>
</dbReference>
<evidence type="ECO:0000259" key="1">
    <source>
        <dbReference type="PROSITE" id="PS50112"/>
    </source>
</evidence>
<dbReference type="CDD" id="cd00130">
    <property type="entry name" value="PAS"/>
    <property type="match status" value="3"/>
</dbReference>
<dbReference type="InterPro" id="IPR001633">
    <property type="entry name" value="EAL_dom"/>
</dbReference>
<dbReference type="InterPro" id="IPR052155">
    <property type="entry name" value="Biofilm_reg_signaling"/>
</dbReference>
<dbReference type="PROSITE" id="PS50883">
    <property type="entry name" value="EAL"/>
    <property type="match status" value="1"/>
</dbReference>
<dbReference type="NCBIfam" id="TIGR00229">
    <property type="entry name" value="sensory_box"/>
    <property type="match status" value="3"/>
</dbReference>
<dbReference type="InterPro" id="IPR001610">
    <property type="entry name" value="PAC"/>
</dbReference>
<protein>
    <submittedName>
        <fullName evidence="5">EAL domain-containing protein</fullName>
    </submittedName>
</protein>
<keyword evidence="6" id="KW-1185">Reference proteome</keyword>
<dbReference type="SMART" id="SM00091">
    <property type="entry name" value="PAS"/>
    <property type="match status" value="2"/>
</dbReference>
<evidence type="ECO:0000259" key="2">
    <source>
        <dbReference type="PROSITE" id="PS50113"/>
    </source>
</evidence>
<dbReference type="InterPro" id="IPR035919">
    <property type="entry name" value="EAL_sf"/>
</dbReference>
<evidence type="ECO:0000259" key="3">
    <source>
        <dbReference type="PROSITE" id="PS50883"/>
    </source>
</evidence>
<dbReference type="Gene3D" id="2.10.70.100">
    <property type="match status" value="1"/>
</dbReference>
<evidence type="ECO:0000259" key="4">
    <source>
        <dbReference type="PROSITE" id="PS50887"/>
    </source>
</evidence>
<dbReference type="InterPro" id="IPR000700">
    <property type="entry name" value="PAS-assoc_C"/>
</dbReference>
<dbReference type="PROSITE" id="PS50113">
    <property type="entry name" value="PAC"/>
    <property type="match status" value="2"/>
</dbReference>
<dbReference type="SUPFAM" id="SSF141868">
    <property type="entry name" value="EAL domain-like"/>
    <property type="match status" value="1"/>
</dbReference>
<dbReference type="InterPro" id="IPR035965">
    <property type="entry name" value="PAS-like_dom_sf"/>
</dbReference>
<dbReference type="PANTHER" id="PTHR44757:SF2">
    <property type="entry name" value="BIOFILM ARCHITECTURE MAINTENANCE PROTEIN MBAA"/>
    <property type="match status" value="1"/>
</dbReference>
<dbReference type="Pfam" id="PF00990">
    <property type="entry name" value="GGDEF"/>
    <property type="match status" value="1"/>
</dbReference>
<dbReference type="InterPro" id="IPR029787">
    <property type="entry name" value="Nucleotide_cyclase"/>
</dbReference>
<dbReference type="SMART" id="SM00052">
    <property type="entry name" value="EAL"/>
    <property type="match status" value="1"/>
</dbReference>
<feature type="domain" description="PAS" evidence="1">
    <location>
        <begin position="66"/>
        <end position="108"/>
    </location>
</feature>
<feature type="domain" description="GGDEF" evidence="4">
    <location>
        <begin position="473"/>
        <end position="605"/>
    </location>
</feature>
<dbReference type="Pfam" id="PF13426">
    <property type="entry name" value="PAS_9"/>
    <property type="match status" value="1"/>
</dbReference>
<feature type="domain" description="EAL" evidence="3">
    <location>
        <begin position="614"/>
        <end position="868"/>
    </location>
</feature>
<organism evidence="5 6">
    <name type="scientific">Tahibacter soli</name>
    <dbReference type="NCBI Taxonomy" id="2983605"/>
    <lineage>
        <taxon>Bacteria</taxon>
        <taxon>Pseudomonadati</taxon>
        <taxon>Pseudomonadota</taxon>
        <taxon>Gammaproteobacteria</taxon>
        <taxon>Lysobacterales</taxon>
        <taxon>Rhodanobacteraceae</taxon>
        <taxon>Tahibacter</taxon>
    </lineage>
</organism>
<dbReference type="InterPro" id="IPR000160">
    <property type="entry name" value="GGDEF_dom"/>
</dbReference>
<dbReference type="Gene3D" id="3.30.450.20">
    <property type="entry name" value="PAS domain"/>
    <property type="match status" value="3"/>
</dbReference>
<feature type="domain" description="PAS" evidence="1">
    <location>
        <begin position="189"/>
        <end position="233"/>
    </location>
</feature>
<dbReference type="PANTHER" id="PTHR44757">
    <property type="entry name" value="DIGUANYLATE CYCLASE DGCP"/>
    <property type="match status" value="1"/>
</dbReference>
<dbReference type="Proteomes" id="UP001139971">
    <property type="component" value="Unassembled WGS sequence"/>
</dbReference>
<dbReference type="EMBL" id="JAOVZO020000015">
    <property type="protein sequence ID" value="MDC8012974.1"/>
    <property type="molecule type" value="Genomic_DNA"/>
</dbReference>
<comment type="caution">
    <text evidence="5">The sequence shown here is derived from an EMBL/GenBank/DDBJ whole genome shotgun (WGS) entry which is preliminary data.</text>
</comment>